<dbReference type="SUPFAM" id="SSF56801">
    <property type="entry name" value="Acetyl-CoA synthetase-like"/>
    <property type="match status" value="1"/>
</dbReference>
<keyword evidence="1" id="KW-0596">Phosphopantetheine</keyword>
<dbReference type="InterPro" id="IPR000873">
    <property type="entry name" value="AMP-dep_synth/lig_dom"/>
</dbReference>
<feature type="domain" description="AMP-binding enzyme C-terminal" evidence="4">
    <location>
        <begin position="403"/>
        <end position="485"/>
    </location>
</feature>
<feature type="domain" description="AMP-dependent synthetase/ligase" evidence="3">
    <location>
        <begin position="2"/>
        <end position="345"/>
    </location>
</feature>
<dbReference type="InterPro" id="IPR010071">
    <property type="entry name" value="AA_adenyl_dom"/>
</dbReference>
<evidence type="ECO:0000313" key="5">
    <source>
        <dbReference type="EMBL" id="MBB3105495.1"/>
    </source>
</evidence>
<dbReference type="GO" id="GO:0005829">
    <property type="term" value="C:cytosol"/>
    <property type="evidence" value="ECO:0007669"/>
    <property type="project" value="TreeGrafter"/>
</dbReference>
<dbReference type="PANTHER" id="PTHR45527:SF1">
    <property type="entry name" value="FATTY ACID SYNTHASE"/>
    <property type="match status" value="1"/>
</dbReference>
<dbReference type="InterPro" id="IPR020845">
    <property type="entry name" value="AMP-binding_CS"/>
</dbReference>
<accession>A0A839TBQ6</accession>
<evidence type="ECO:0000313" key="6">
    <source>
        <dbReference type="Proteomes" id="UP000549250"/>
    </source>
</evidence>
<evidence type="ECO:0000259" key="4">
    <source>
        <dbReference type="Pfam" id="PF13193"/>
    </source>
</evidence>
<dbReference type="GO" id="GO:0043041">
    <property type="term" value="P:amino acid activation for nonribosomal peptide biosynthetic process"/>
    <property type="evidence" value="ECO:0007669"/>
    <property type="project" value="TreeGrafter"/>
</dbReference>
<dbReference type="Gene3D" id="2.30.38.10">
    <property type="entry name" value="Luciferase, Domain 3"/>
    <property type="match status" value="1"/>
</dbReference>
<dbReference type="FunFam" id="3.40.50.12780:FF:000012">
    <property type="entry name" value="Non-ribosomal peptide synthetase"/>
    <property type="match status" value="1"/>
</dbReference>
<dbReference type="Proteomes" id="UP000549250">
    <property type="component" value="Unassembled WGS sequence"/>
</dbReference>
<dbReference type="InterPro" id="IPR025110">
    <property type="entry name" value="AMP-bd_C"/>
</dbReference>
<evidence type="ECO:0000256" key="1">
    <source>
        <dbReference type="ARBA" id="ARBA00022450"/>
    </source>
</evidence>
<proteinExistence type="predicted"/>
<dbReference type="GO" id="GO:0031177">
    <property type="term" value="F:phosphopantetheine binding"/>
    <property type="evidence" value="ECO:0007669"/>
    <property type="project" value="TreeGrafter"/>
</dbReference>
<dbReference type="FunFam" id="3.30.300.30:FF:000010">
    <property type="entry name" value="Enterobactin synthetase component F"/>
    <property type="match status" value="1"/>
</dbReference>
<dbReference type="GO" id="GO:0047527">
    <property type="term" value="F:2,3-dihydroxybenzoate-serine ligase activity"/>
    <property type="evidence" value="ECO:0007669"/>
    <property type="project" value="TreeGrafter"/>
</dbReference>
<gene>
    <name evidence="5" type="ORF">FHR87_003938</name>
</gene>
<dbReference type="GO" id="GO:0009366">
    <property type="term" value="C:enterobactin synthetase complex"/>
    <property type="evidence" value="ECO:0007669"/>
    <property type="project" value="TreeGrafter"/>
</dbReference>
<evidence type="ECO:0000256" key="2">
    <source>
        <dbReference type="ARBA" id="ARBA00022553"/>
    </source>
</evidence>
<dbReference type="FunFam" id="3.40.50.980:FF:000001">
    <property type="entry name" value="Non-ribosomal peptide synthetase"/>
    <property type="match status" value="1"/>
</dbReference>
<dbReference type="PROSITE" id="PS00455">
    <property type="entry name" value="AMP_BINDING"/>
    <property type="match status" value="1"/>
</dbReference>
<dbReference type="NCBIfam" id="TIGR01733">
    <property type="entry name" value="AA-adenyl-dom"/>
    <property type="match status" value="1"/>
</dbReference>
<dbReference type="EMBL" id="JACHXI010000061">
    <property type="protein sequence ID" value="MBB3105495.1"/>
    <property type="molecule type" value="Genomic_DNA"/>
</dbReference>
<dbReference type="Gene3D" id="3.30.300.30">
    <property type="match status" value="1"/>
</dbReference>
<protein>
    <submittedName>
        <fullName evidence="5">Amino acid adenylation domain-containing protein</fullName>
    </submittedName>
</protein>
<dbReference type="CDD" id="cd05930">
    <property type="entry name" value="A_NRPS"/>
    <property type="match status" value="1"/>
</dbReference>
<organism evidence="5 6">
    <name type="scientific">Azomonas macrocytogenes</name>
    <name type="common">Azotobacter macrocytogenes</name>
    <dbReference type="NCBI Taxonomy" id="69962"/>
    <lineage>
        <taxon>Bacteria</taxon>
        <taxon>Pseudomonadati</taxon>
        <taxon>Pseudomonadota</taxon>
        <taxon>Gammaproteobacteria</taxon>
        <taxon>Pseudomonadales</taxon>
        <taxon>Pseudomonadaceae</taxon>
        <taxon>Azomonas</taxon>
    </lineage>
</organism>
<dbReference type="Pfam" id="PF00501">
    <property type="entry name" value="AMP-binding"/>
    <property type="match status" value="1"/>
</dbReference>
<dbReference type="AlphaFoldDB" id="A0A839TBQ6"/>
<dbReference type="Gene3D" id="3.40.50.980">
    <property type="match status" value="2"/>
</dbReference>
<keyword evidence="2" id="KW-0597">Phosphoprotein</keyword>
<comment type="caution">
    <text evidence="5">The sequence shown here is derived from an EMBL/GenBank/DDBJ whole genome shotgun (WGS) entry which is preliminary data.</text>
</comment>
<dbReference type="Pfam" id="PF13193">
    <property type="entry name" value="AMP-binding_C"/>
    <property type="match status" value="1"/>
</dbReference>
<dbReference type="InterPro" id="IPR036736">
    <property type="entry name" value="ACP-like_sf"/>
</dbReference>
<dbReference type="RefSeq" id="WP_183168294.1">
    <property type="nucleotide sequence ID" value="NZ_JACHXI010000061.1"/>
</dbReference>
<sequence length="527" mass="57776">ATAVVFGEQHLSYDQLNRQANRLAHKLREQGVGPDVLVGIAVERSLEMIVGLLAILKAGGAYVPLDPAYPKDRLAYMIEDSGIGLLLTQSPLLERLSIPGSVHSLCLDRMDEELSAYPDSNLENLAQPENLAYVIYTSGSTGQPKGTALRHNSFVNLLHWFQQRCELTAQDKVLLISSYSFDLTQKNLHGILCAGGQLHIPAGTTGYDPDAYRQQIAEHGITLINCAPSAFYPLLQGGHYAGLASLRHVLLGGEPISLAELSDWLSAPQSETVRLHNTYGPTECTDVVVAHTLENLTAYAGHSMPTGRPLPGVQTYILDNGGYPVAPGVIGELHIGGFCVGEGYWHKAGLTAERFIPDPFDDQGGRLYRTGDLARYRADGVIEYMGRIDHQVKIRGFRIELGEIEARLQQHLAVREAVVIDIDGSSGKQLAGYLVPSDPSVLASEERQLALRSELKEHLKTTLPDYMVPAHLILLERMSLTPNGKLDRKALPRPDISLLQQEYVAPQSELEQQLAGIWAQVLKVERV</sequence>
<evidence type="ECO:0000259" key="3">
    <source>
        <dbReference type="Pfam" id="PF00501"/>
    </source>
</evidence>
<name>A0A839TBQ6_AZOMA</name>
<dbReference type="GO" id="GO:0009239">
    <property type="term" value="P:enterobactin biosynthetic process"/>
    <property type="evidence" value="ECO:0007669"/>
    <property type="project" value="TreeGrafter"/>
</dbReference>
<dbReference type="Gene3D" id="1.10.1200.10">
    <property type="entry name" value="ACP-like"/>
    <property type="match status" value="1"/>
</dbReference>
<keyword evidence="6" id="KW-1185">Reference proteome</keyword>
<dbReference type="InterPro" id="IPR045851">
    <property type="entry name" value="AMP-bd_C_sf"/>
</dbReference>
<reference evidence="5 6" key="1">
    <citation type="submission" date="2020-08" db="EMBL/GenBank/DDBJ databases">
        <title>Genomic Encyclopedia of Type Strains, Phase III (KMG-III): the genomes of soil and plant-associated and newly described type strains.</title>
        <authorList>
            <person name="Whitman W."/>
        </authorList>
    </citation>
    <scope>NUCLEOTIDE SEQUENCE [LARGE SCALE GENOMIC DNA]</scope>
    <source>
        <strain evidence="5 6">CECT 4462</strain>
    </source>
</reference>
<feature type="non-terminal residue" evidence="5">
    <location>
        <position position="527"/>
    </location>
</feature>
<dbReference type="PANTHER" id="PTHR45527">
    <property type="entry name" value="NONRIBOSOMAL PEPTIDE SYNTHETASE"/>
    <property type="match status" value="1"/>
</dbReference>
<feature type="non-terminal residue" evidence="5">
    <location>
        <position position="1"/>
    </location>
</feature>